<comment type="caution">
    <text evidence="2">The sequence shown here is derived from an EMBL/GenBank/DDBJ whole genome shotgun (WGS) entry which is preliminary data.</text>
</comment>
<protein>
    <recommendedName>
        <fullName evidence="4">Leucine Rich repeats (2 copies)</fullName>
    </recommendedName>
</protein>
<accession>A0A5C6CGN3</accession>
<keyword evidence="3" id="KW-1185">Reference proteome</keyword>
<feature type="transmembrane region" description="Helical" evidence="1">
    <location>
        <begin position="46"/>
        <end position="66"/>
    </location>
</feature>
<dbReference type="SUPFAM" id="SSF52047">
    <property type="entry name" value="RNI-like"/>
    <property type="match status" value="1"/>
</dbReference>
<dbReference type="RefSeq" id="WP_146594318.1">
    <property type="nucleotide sequence ID" value="NZ_SJPT01000003.1"/>
</dbReference>
<evidence type="ECO:0000313" key="2">
    <source>
        <dbReference type="EMBL" id="TWU24063.1"/>
    </source>
</evidence>
<keyword evidence="1" id="KW-1133">Transmembrane helix</keyword>
<sequence length="288" mass="31344">MKNVVMEKDAKQELLGDSATAAEVSDDAGVSEVAAVTKKSWNRRRIGLASTLLLVAVAAAYGGFAFTNSGQAPVSVQPAPLSNQARFSLLKAGLENGTQTALHIDSFEIDDDMLVQLEGLAELETVIVDQGKISDAGIVKFTTFPKLQLVRLRHSPITDQGMATLAECKSLWYVNLPHAACTSKGVGMLRAIPELRQLRIASPKLGNEVCREIAKIQSLRGIHLIDIAVTNEGLKSLASLPYLESLYLDNSAVTASGWRWLYANYPQIHVHVNQSHQDYDPKAHPHHD</sequence>
<gene>
    <name evidence="2" type="ORF">Pla52o_19860</name>
</gene>
<evidence type="ECO:0000256" key="1">
    <source>
        <dbReference type="SAM" id="Phobius"/>
    </source>
</evidence>
<dbReference type="OrthoDB" id="232968at2"/>
<keyword evidence="1" id="KW-0472">Membrane</keyword>
<keyword evidence="1" id="KW-0812">Transmembrane</keyword>
<reference evidence="2 3" key="1">
    <citation type="submission" date="2019-02" db="EMBL/GenBank/DDBJ databases">
        <title>Deep-cultivation of Planctomycetes and their phenomic and genomic characterization uncovers novel biology.</title>
        <authorList>
            <person name="Wiegand S."/>
            <person name="Jogler M."/>
            <person name="Boedeker C."/>
            <person name="Pinto D."/>
            <person name="Vollmers J."/>
            <person name="Rivas-Marin E."/>
            <person name="Kohn T."/>
            <person name="Peeters S.H."/>
            <person name="Heuer A."/>
            <person name="Rast P."/>
            <person name="Oberbeckmann S."/>
            <person name="Bunk B."/>
            <person name="Jeske O."/>
            <person name="Meyerdierks A."/>
            <person name="Storesund J.E."/>
            <person name="Kallscheuer N."/>
            <person name="Luecker S."/>
            <person name="Lage O.M."/>
            <person name="Pohl T."/>
            <person name="Merkel B.J."/>
            <person name="Hornburger P."/>
            <person name="Mueller R.-W."/>
            <person name="Bruemmer F."/>
            <person name="Labrenz M."/>
            <person name="Spormann A.M."/>
            <person name="Op Den Camp H."/>
            <person name="Overmann J."/>
            <person name="Amann R."/>
            <person name="Jetten M.S.M."/>
            <person name="Mascher T."/>
            <person name="Medema M.H."/>
            <person name="Devos D.P."/>
            <person name="Kaster A.-K."/>
            <person name="Ovreas L."/>
            <person name="Rohde M."/>
            <person name="Galperin M.Y."/>
            <person name="Jogler C."/>
        </authorList>
    </citation>
    <scope>NUCLEOTIDE SEQUENCE [LARGE SCALE GENOMIC DNA]</scope>
    <source>
        <strain evidence="2 3">Pla52o</strain>
    </source>
</reference>
<dbReference type="Proteomes" id="UP000316304">
    <property type="component" value="Unassembled WGS sequence"/>
</dbReference>
<dbReference type="AlphaFoldDB" id="A0A5C6CGN3"/>
<dbReference type="InterPro" id="IPR032675">
    <property type="entry name" value="LRR_dom_sf"/>
</dbReference>
<name>A0A5C6CGN3_9BACT</name>
<dbReference type="EMBL" id="SJPT01000003">
    <property type="protein sequence ID" value="TWU24063.1"/>
    <property type="molecule type" value="Genomic_DNA"/>
</dbReference>
<dbReference type="Gene3D" id="3.80.10.10">
    <property type="entry name" value="Ribonuclease Inhibitor"/>
    <property type="match status" value="1"/>
</dbReference>
<evidence type="ECO:0008006" key="4">
    <source>
        <dbReference type="Google" id="ProtNLM"/>
    </source>
</evidence>
<proteinExistence type="predicted"/>
<organism evidence="2 3">
    <name type="scientific">Novipirellula galeiformis</name>
    <dbReference type="NCBI Taxonomy" id="2528004"/>
    <lineage>
        <taxon>Bacteria</taxon>
        <taxon>Pseudomonadati</taxon>
        <taxon>Planctomycetota</taxon>
        <taxon>Planctomycetia</taxon>
        <taxon>Pirellulales</taxon>
        <taxon>Pirellulaceae</taxon>
        <taxon>Novipirellula</taxon>
    </lineage>
</organism>
<evidence type="ECO:0000313" key="3">
    <source>
        <dbReference type="Proteomes" id="UP000316304"/>
    </source>
</evidence>